<evidence type="ECO:0000256" key="8">
    <source>
        <dbReference type="ARBA" id="ARBA00044793"/>
    </source>
</evidence>
<keyword evidence="12" id="KW-1185">Reference proteome</keyword>
<feature type="transmembrane region" description="Helical" evidence="10">
    <location>
        <begin position="424"/>
        <end position="443"/>
    </location>
</feature>
<evidence type="ECO:0000256" key="3">
    <source>
        <dbReference type="ARBA" id="ARBA00010288"/>
    </source>
</evidence>
<evidence type="ECO:0000256" key="4">
    <source>
        <dbReference type="ARBA" id="ARBA00022692"/>
    </source>
</evidence>
<comment type="subcellular location">
    <subcellularLocation>
        <location evidence="1 10">Endoplasmic reticulum membrane</location>
        <topology evidence="1 10">Multi-pass membrane protein</topology>
    </subcellularLocation>
</comment>
<reference evidence="11 12" key="1">
    <citation type="journal article" date="2018" name="BMC Genomics">
        <title>Comparative genome analyses reveal sequence features reflecting distinct modes of host-adaptation between dicot and monocot powdery mildew.</title>
        <authorList>
            <person name="Wu Y."/>
            <person name="Ma X."/>
            <person name="Pan Z."/>
            <person name="Kale S.D."/>
            <person name="Song Y."/>
            <person name="King H."/>
            <person name="Zhang Q."/>
            <person name="Presley C."/>
            <person name="Deng X."/>
            <person name="Wei C.I."/>
            <person name="Xiao S."/>
        </authorList>
    </citation>
    <scope>NUCLEOTIDE SEQUENCE [LARGE SCALE GENOMIC DNA]</scope>
    <source>
        <strain evidence="11">UMSG2</strain>
    </source>
</reference>
<feature type="transmembrane region" description="Helical" evidence="10">
    <location>
        <begin position="107"/>
        <end position="127"/>
    </location>
</feature>
<dbReference type="EMBL" id="MCFK01002170">
    <property type="protein sequence ID" value="RKF64038.1"/>
    <property type="molecule type" value="Genomic_DNA"/>
</dbReference>
<evidence type="ECO:0000313" key="11">
    <source>
        <dbReference type="EMBL" id="RKF64038.1"/>
    </source>
</evidence>
<dbReference type="AlphaFoldDB" id="A0A420I2W6"/>
<keyword evidence="10" id="KW-0813">Transport</keyword>
<accession>A0A420I2W6</accession>
<feature type="transmembrane region" description="Helical" evidence="10">
    <location>
        <begin position="353"/>
        <end position="379"/>
    </location>
</feature>
<organism evidence="11 12">
    <name type="scientific">Erysiphe neolycopersici</name>
    <dbReference type="NCBI Taxonomy" id="212602"/>
    <lineage>
        <taxon>Eukaryota</taxon>
        <taxon>Fungi</taxon>
        <taxon>Dikarya</taxon>
        <taxon>Ascomycota</taxon>
        <taxon>Pezizomycotina</taxon>
        <taxon>Leotiomycetes</taxon>
        <taxon>Erysiphales</taxon>
        <taxon>Erysiphaceae</taxon>
        <taxon>Erysiphe</taxon>
    </lineage>
</organism>
<name>A0A420I2W6_9PEZI</name>
<feature type="transmembrane region" description="Helical" evidence="10">
    <location>
        <begin position="518"/>
        <end position="541"/>
    </location>
</feature>
<evidence type="ECO:0000256" key="10">
    <source>
        <dbReference type="RuleBase" id="RU365067"/>
    </source>
</evidence>
<feature type="transmembrane region" description="Helical" evidence="10">
    <location>
        <begin position="205"/>
        <end position="227"/>
    </location>
</feature>
<feature type="transmembrane region" description="Helical" evidence="10">
    <location>
        <begin position="455"/>
        <end position="476"/>
    </location>
</feature>
<feature type="transmembrane region" description="Helical" evidence="10">
    <location>
        <begin position="147"/>
        <end position="169"/>
    </location>
</feature>
<dbReference type="Proteomes" id="UP000286134">
    <property type="component" value="Unassembled WGS sequence"/>
</dbReference>
<comment type="pathway">
    <text evidence="2">Protein modification; protein glycosylation.</text>
</comment>
<comment type="caution">
    <text evidence="11">The sequence shown here is derived from an EMBL/GenBank/DDBJ whole genome shotgun (WGS) entry which is preliminary data.</text>
</comment>
<dbReference type="STRING" id="212602.A0A420I2W6"/>
<evidence type="ECO:0000256" key="6">
    <source>
        <dbReference type="ARBA" id="ARBA00022989"/>
    </source>
</evidence>
<evidence type="ECO:0000256" key="1">
    <source>
        <dbReference type="ARBA" id="ARBA00004477"/>
    </source>
</evidence>
<dbReference type="OrthoDB" id="196131at2759"/>
<feature type="transmembrane region" description="Helical" evidence="10">
    <location>
        <begin position="391"/>
        <end position="412"/>
    </location>
</feature>
<proteinExistence type="inferred from homology"/>
<comment type="function">
    <text evidence="9 10">Intramembrane glycolipid transporter that operates in the biosynthetic pathway of dolichol-linked oligosaccharides, the glycan precursors employed in protein asparagine (N)-glycosylation. The sequential addition of sugars to dolichol pyrophosphate produces dolichol-linked oligosaccharides containing fourteen sugars, including two GlcNAcs, nine mannoses and three glucoses. Once assembled, the oligosaccharide is transferred from the lipid to nascent proteins by oligosaccharyltransferases. The assembly of dolichol-linked oligosaccharides begins on the cytosolic side of the endoplasmic reticulum membrane and finishes in its lumen. RFT1 could mediate the translocation of the cytosolically oriented intermediate DolPP-GlcNAc2Man5, produced by ALG11, into the ER lumen where dolichol-linked oligosaccharides assembly continues. However, the intramembrane lipid transporter activity could not be confirmed in vitro.</text>
</comment>
<feature type="transmembrane region" description="Helical" evidence="10">
    <location>
        <begin position="256"/>
        <end position="277"/>
    </location>
</feature>
<comment type="similarity">
    <text evidence="3 10">Belongs to the RFT1 family.</text>
</comment>
<keyword evidence="7 10" id="KW-0472">Membrane</keyword>
<dbReference type="GO" id="GO:0005789">
    <property type="term" value="C:endoplasmic reticulum membrane"/>
    <property type="evidence" value="ECO:0007669"/>
    <property type="project" value="UniProtKB-SubCell"/>
</dbReference>
<evidence type="ECO:0000313" key="12">
    <source>
        <dbReference type="Proteomes" id="UP000286134"/>
    </source>
</evidence>
<feature type="transmembrane region" description="Helical" evidence="10">
    <location>
        <begin position="181"/>
        <end position="199"/>
    </location>
</feature>
<dbReference type="PANTHER" id="PTHR13117:SF5">
    <property type="entry name" value="PROTEIN RFT1 HOMOLOG"/>
    <property type="match status" value="1"/>
</dbReference>
<protein>
    <recommendedName>
        <fullName evidence="8 10">Man(5)GlcNAc(2)-PP-dolichol translocation protein RFT1</fullName>
    </recommendedName>
</protein>
<dbReference type="GO" id="GO:0006488">
    <property type="term" value="P:dolichol-linked oligosaccharide biosynthetic process"/>
    <property type="evidence" value="ECO:0007669"/>
    <property type="project" value="InterPro"/>
</dbReference>
<dbReference type="PANTHER" id="PTHR13117">
    <property type="entry name" value="ENDOPLASMIC RETICULUM MULTISPAN TRANSMEMBRANE PROTEIN-RELATED"/>
    <property type="match status" value="1"/>
</dbReference>
<evidence type="ECO:0000256" key="9">
    <source>
        <dbReference type="ARBA" id="ARBA00045912"/>
    </source>
</evidence>
<evidence type="ECO:0000256" key="5">
    <source>
        <dbReference type="ARBA" id="ARBA00022824"/>
    </source>
</evidence>
<dbReference type="GO" id="GO:0034203">
    <property type="term" value="P:glycolipid translocation"/>
    <property type="evidence" value="ECO:0007669"/>
    <property type="project" value="TreeGrafter"/>
</dbReference>
<dbReference type="Pfam" id="PF04506">
    <property type="entry name" value="Rft-1"/>
    <property type="match status" value="1"/>
</dbReference>
<keyword evidence="4 10" id="KW-0812">Transmembrane</keyword>
<sequence>MSSQTLTNAILLIAQQFGSRCLTFLANQILLRYLSPEILGISTQLELYSVTVLFFSRESLRITLQRHQIDPSVIHHSHPKPITKENGVNGSVNSQTAAGQIQAAVNLAYISLALGITLSFTLAWLFLGSLSNRDSTIVEVPFLKMSLILFGGASILELLAEPCYVVVQLKSRQYIRIASESTATVLRCVVTCISAIYGFNIGLDIGVLPFALGQLAYSISLVILYYWKVTKMSSKEGFSLLPRSIQLSKTRPTKFLFSYFSHPVLSLCQSFFIQSLFKYVLTQGDTFIISILASPNIQGIYSLANNYGGLVARLILQPIEEISRNYFGKLLSTTNKNSQQVILKVQKSLLQSLYTYLIFSIFVVSLGPTAAPLILKIIAGHSWSKTGAGKVLALYCYYIPLLAINGIVEAFVSSVATESEVHQQTAWMLLFSIIFSGAAFIFLKVYQLGAQGIVVANSINMIFRIIWAIIFIKSYLWRWKVDLKLNTLIPRPLTLSTGVVVSAIFTQIEIGDDGLSSLFKIAATAGILFVFMYVNLSAYFFKKF</sequence>
<keyword evidence="5 10" id="KW-0256">Endoplasmic reticulum</keyword>
<keyword evidence="6 10" id="KW-1133">Transmembrane helix</keyword>
<gene>
    <name evidence="11" type="ORF">OnM2_021053</name>
</gene>
<evidence type="ECO:0000256" key="2">
    <source>
        <dbReference type="ARBA" id="ARBA00004922"/>
    </source>
</evidence>
<evidence type="ECO:0000256" key="7">
    <source>
        <dbReference type="ARBA" id="ARBA00023136"/>
    </source>
</evidence>
<dbReference type="InterPro" id="IPR007594">
    <property type="entry name" value="RFT1"/>
</dbReference>